<dbReference type="SUPFAM" id="SSF54593">
    <property type="entry name" value="Glyoxalase/Bleomycin resistance protein/Dihydroxybiphenyl dioxygenase"/>
    <property type="match status" value="1"/>
</dbReference>
<name>A0A437J4W1_9SPHN</name>
<dbReference type="EMBL" id="RZUL01000005">
    <property type="protein sequence ID" value="RVT39801.1"/>
    <property type="molecule type" value="Genomic_DNA"/>
</dbReference>
<dbReference type="Proteomes" id="UP000282977">
    <property type="component" value="Unassembled WGS sequence"/>
</dbReference>
<dbReference type="PROSITE" id="PS51819">
    <property type="entry name" value="VOC"/>
    <property type="match status" value="1"/>
</dbReference>
<reference evidence="2 3" key="1">
    <citation type="submission" date="2019-01" db="EMBL/GenBank/DDBJ databases">
        <authorList>
            <person name="Chen W.-M."/>
        </authorList>
    </citation>
    <scope>NUCLEOTIDE SEQUENCE [LARGE SCALE GENOMIC DNA]</scope>
    <source>
        <strain evidence="2 3">TLA-22</strain>
    </source>
</reference>
<dbReference type="Pfam" id="PF00903">
    <property type="entry name" value="Glyoxalase"/>
    <property type="match status" value="1"/>
</dbReference>
<evidence type="ECO:0000313" key="3">
    <source>
        <dbReference type="Proteomes" id="UP000282977"/>
    </source>
</evidence>
<comment type="caution">
    <text evidence="2">The sequence shown here is derived from an EMBL/GenBank/DDBJ whole genome shotgun (WGS) entry which is preliminary data.</text>
</comment>
<dbReference type="AlphaFoldDB" id="A0A437J4W1"/>
<sequence>MARLNYVELSVSSIETVRGLYEQAFGWQFTDYGPDYAAVEGGSTTIGFNADGDANAVAVLPLVAVDDLEAALDAVLRAGGHVRVPIFAYPGGRRFHAVDPAGHEIGVYQSTE</sequence>
<evidence type="ECO:0000259" key="1">
    <source>
        <dbReference type="PROSITE" id="PS51819"/>
    </source>
</evidence>
<gene>
    <name evidence="2" type="ORF">ENE74_13715</name>
</gene>
<keyword evidence="3" id="KW-1185">Reference proteome</keyword>
<protein>
    <submittedName>
        <fullName evidence="2">VOC family protein</fullName>
    </submittedName>
</protein>
<organism evidence="2 3">
    <name type="scientific">Sphingobium algorifonticola</name>
    <dbReference type="NCBI Taxonomy" id="2008318"/>
    <lineage>
        <taxon>Bacteria</taxon>
        <taxon>Pseudomonadati</taxon>
        <taxon>Pseudomonadota</taxon>
        <taxon>Alphaproteobacteria</taxon>
        <taxon>Sphingomonadales</taxon>
        <taxon>Sphingomonadaceae</taxon>
        <taxon>Sphingobium</taxon>
    </lineage>
</organism>
<evidence type="ECO:0000313" key="2">
    <source>
        <dbReference type="EMBL" id="RVT39801.1"/>
    </source>
</evidence>
<dbReference type="InterPro" id="IPR037523">
    <property type="entry name" value="VOC_core"/>
</dbReference>
<dbReference type="InterPro" id="IPR004360">
    <property type="entry name" value="Glyas_Fos-R_dOase_dom"/>
</dbReference>
<feature type="domain" description="VOC" evidence="1">
    <location>
        <begin position="3"/>
        <end position="110"/>
    </location>
</feature>
<dbReference type="PANTHER" id="PTHR33993">
    <property type="entry name" value="GLYOXALASE-RELATED"/>
    <property type="match status" value="1"/>
</dbReference>
<dbReference type="InterPro" id="IPR052164">
    <property type="entry name" value="Anthracycline_SecMetBiosynth"/>
</dbReference>
<dbReference type="RefSeq" id="WP_127691500.1">
    <property type="nucleotide sequence ID" value="NZ_RZUL01000005.1"/>
</dbReference>
<dbReference type="OrthoDB" id="9792323at2"/>
<dbReference type="PANTHER" id="PTHR33993:SF1">
    <property type="entry name" value="GLYOXALASE FAMILY PROTEIN"/>
    <property type="match status" value="1"/>
</dbReference>
<dbReference type="Gene3D" id="3.10.180.10">
    <property type="entry name" value="2,3-Dihydroxybiphenyl 1,2-Dioxygenase, domain 1"/>
    <property type="match status" value="1"/>
</dbReference>
<proteinExistence type="predicted"/>
<accession>A0A437J4W1</accession>
<dbReference type="InterPro" id="IPR029068">
    <property type="entry name" value="Glyas_Bleomycin-R_OHBP_Dase"/>
</dbReference>